<sequence length="490" mass="54196">MISLPRIFALSLIAGVHTGFAAPTEDASSAGPDLLRFANDDTLHGNFFSFGPSETMIWKTPEAAEPIRFSTSKLHRIVLNRGRAHKTVTHKSSVKLANGDVIPGTIISVDEKTVVLDTDHIGRVELPRQAVARISPSPFGGKLLYYGPLNNDGWKTVPTYQLDPNQKSDKKDDDENAPTDWKQVGTAWYAGTDKNRYLLKDDAMPDKCRVAFKLAWRGSLYAKIALHADFSPPKYENKSNSQLDMGATVGNAYILSLSSHNATLYACTFDEDGKPQNTRLQGSQSSLGLSGEESVDIELRMDRTKKNILLFANGSFKAKWNLGNEYAGKGNKLAFLNLRYSNSEIRVSDIVISRWNGLKDSATSMQTPDRDVILLNNGVDRFSGKFKSIRDGKVLFHGSFDNELSIPLDEVGEIHLATDKVKSKGETSPKAVYFFIHPYGRITGIPTQGEGGKTKLLTNSIGDVTLDTRFINIIDFSHKNSLLDVWDDNF</sequence>
<evidence type="ECO:0000313" key="3">
    <source>
        <dbReference type="EMBL" id="BDS05756.1"/>
    </source>
</evidence>
<keyword evidence="2" id="KW-0732">Signal</keyword>
<feature type="region of interest" description="Disordered" evidence="1">
    <location>
        <begin position="157"/>
        <end position="179"/>
    </location>
</feature>
<feature type="signal peptide" evidence="2">
    <location>
        <begin position="1"/>
        <end position="21"/>
    </location>
</feature>
<reference evidence="3" key="1">
    <citation type="submission" date="2024-07" db="EMBL/GenBank/DDBJ databases">
        <title>Complete genome sequence of Verrucomicrobiaceae bacterium NT6N.</title>
        <authorList>
            <person name="Huang C."/>
            <person name="Takami H."/>
            <person name="Hamasaki K."/>
        </authorList>
    </citation>
    <scope>NUCLEOTIDE SEQUENCE</scope>
    <source>
        <strain evidence="3">NT6N</strain>
    </source>
</reference>
<feature type="chain" id="PRO_5043714617" evidence="2">
    <location>
        <begin position="22"/>
        <end position="490"/>
    </location>
</feature>
<evidence type="ECO:0000256" key="2">
    <source>
        <dbReference type="SAM" id="SignalP"/>
    </source>
</evidence>
<evidence type="ECO:0000256" key="1">
    <source>
        <dbReference type="SAM" id="MobiDB-lite"/>
    </source>
</evidence>
<name>A0AAT9FII6_9BACT</name>
<protein>
    <submittedName>
        <fullName evidence="3">Uncharacterized protein</fullName>
    </submittedName>
</protein>
<dbReference type="KEGG" id="osu:NT6N_07960"/>
<organism evidence="3">
    <name type="scientific">Oceaniferula spumae</name>
    <dbReference type="NCBI Taxonomy" id="2979115"/>
    <lineage>
        <taxon>Bacteria</taxon>
        <taxon>Pseudomonadati</taxon>
        <taxon>Verrucomicrobiota</taxon>
        <taxon>Verrucomicrobiia</taxon>
        <taxon>Verrucomicrobiales</taxon>
        <taxon>Verrucomicrobiaceae</taxon>
        <taxon>Oceaniferula</taxon>
    </lineage>
</organism>
<gene>
    <name evidence="3" type="ORF">NT6N_07960</name>
</gene>
<proteinExistence type="predicted"/>
<dbReference type="EMBL" id="AP026866">
    <property type="protein sequence ID" value="BDS05756.1"/>
    <property type="molecule type" value="Genomic_DNA"/>
</dbReference>
<dbReference type="AlphaFoldDB" id="A0AAT9FII6"/>
<accession>A0AAT9FII6</accession>